<comment type="caution">
    <text evidence="1">The sequence shown here is derived from an EMBL/GenBank/DDBJ whole genome shotgun (WGS) entry which is preliminary data.</text>
</comment>
<dbReference type="Proteomes" id="UP000028002">
    <property type="component" value="Unassembled WGS sequence"/>
</dbReference>
<dbReference type="AlphaFoldDB" id="A0A081RVV6"/>
<organism evidence="1 2">
    <name type="scientific">Photorhabdus temperata subsp. temperata Meg1</name>
    <dbReference type="NCBI Taxonomy" id="1393735"/>
    <lineage>
        <taxon>Bacteria</taxon>
        <taxon>Pseudomonadati</taxon>
        <taxon>Pseudomonadota</taxon>
        <taxon>Gammaproteobacteria</taxon>
        <taxon>Enterobacterales</taxon>
        <taxon>Morganellaceae</taxon>
        <taxon>Photorhabdus</taxon>
    </lineage>
</organism>
<reference evidence="1 2" key="1">
    <citation type="submission" date="2014-03" db="EMBL/GenBank/DDBJ databases">
        <title>Draft Genome of Photorhabdus temperata Meg1.</title>
        <authorList>
            <person name="Hurst S.G.IV."/>
            <person name="Morris K."/>
            <person name="Thomas K."/>
            <person name="Tisa L.S."/>
        </authorList>
    </citation>
    <scope>NUCLEOTIDE SEQUENCE [LARGE SCALE GENOMIC DNA]</scope>
    <source>
        <strain evidence="1 2">Meg1</strain>
    </source>
</reference>
<dbReference type="PATRIC" id="fig|1393735.3.peg.2594"/>
<protein>
    <submittedName>
        <fullName evidence="1">Uncharacterized protein</fullName>
    </submittedName>
</protein>
<proteinExistence type="predicted"/>
<name>A0A081RVV6_PHOTE</name>
<accession>A0A081RVV6</accession>
<evidence type="ECO:0000313" key="1">
    <source>
        <dbReference type="EMBL" id="KER02809.1"/>
    </source>
</evidence>
<evidence type="ECO:0000313" key="2">
    <source>
        <dbReference type="Proteomes" id="UP000028002"/>
    </source>
</evidence>
<gene>
    <name evidence="1" type="ORF">MEG1DRAFT_02538</name>
</gene>
<dbReference type="RefSeq" id="WP_036839512.1">
    <property type="nucleotide sequence ID" value="NZ_CAWLUD010000040.1"/>
</dbReference>
<dbReference type="EMBL" id="JGVH01000040">
    <property type="protein sequence ID" value="KER02809.1"/>
    <property type="molecule type" value="Genomic_DNA"/>
</dbReference>
<sequence length="143" mass="15510">MSSEKIAFIFPATKDARDREEPILNFRCPALPVETKIIIAAAFVGLHQSKDYLISIDITDSNGTTILHGRTEDIPAKVSVTANDPDAEPTDVPGFLSASVSIRVINAGIYVIKCSIARADTPDETIHKSEARFRMVSSEAHNG</sequence>